<reference evidence="1 2" key="1">
    <citation type="submission" date="2021-03" db="EMBL/GenBank/DDBJ databases">
        <title>Sequencing the genomes of 1000 actinobacteria strains.</title>
        <authorList>
            <person name="Klenk H.-P."/>
        </authorList>
    </citation>
    <scope>NUCLEOTIDE SEQUENCE [LARGE SCALE GENOMIC DNA]</scope>
    <source>
        <strain evidence="1 2">DSM 41480</strain>
    </source>
</reference>
<keyword evidence="2" id="KW-1185">Reference proteome</keyword>
<dbReference type="EMBL" id="JAGIOH010000001">
    <property type="protein sequence ID" value="MBP2405177.1"/>
    <property type="molecule type" value="Genomic_DNA"/>
</dbReference>
<protein>
    <submittedName>
        <fullName evidence="1">Uncharacterized protein</fullName>
    </submittedName>
</protein>
<organism evidence="1 2">
    <name type="scientific">Streptomyces syringium</name>
    <dbReference type="NCBI Taxonomy" id="76729"/>
    <lineage>
        <taxon>Bacteria</taxon>
        <taxon>Bacillati</taxon>
        <taxon>Actinomycetota</taxon>
        <taxon>Actinomycetes</taxon>
        <taxon>Kitasatosporales</taxon>
        <taxon>Streptomycetaceae</taxon>
        <taxon>Streptomyces</taxon>
    </lineage>
</organism>
<dbReference type="RefSeq" id="WP_209516827.1">
    <property type="nucleotide sequence ID" value="NZ_JAGIOH010000001.1"/>
</dbReference>
<comment type="caution">
    <text evidence="1">The sequence shown here is derived from an EMBL/GenBank/DDBJ whole genome shotgun (WGS) entry which is preliminary data.</text>
</comment>
<sequence length="198" mass="20225">MRSEPADPDVCPPPALAAFVTDIALSLAVHRGRSAALVWPEHEPAGLLDTLAAAARTATGTVPAGVEADELAGLLHTALGGGSDPVRAWYATSPPTIPGELAIPGEVLLVPLARGCDCRVTSAVRPPLRLRLRKGDVLYVPESSALDVVSRWPAPCPLLVLALPRRAGQPCAASSPSLIVSATSAVRAASSAANRSAS</sequence>
<accession>A0ABS4Y9R5</accession>
<evidence type="ECO:0000313" key="1">
    <source>
        <dbReference type="EMBL" id="MBP2405177.1"/>
    </source>
</evidence>
<proteinExistence type="predicted"/>
<name>A0ABS4Y9R5_9ACTN</name>
<dbReference type="Proteomes" id="UP001519291">
    <property type="component" value="Unassembled WGS sequence"/>
</dbReference>
<gene>
    <name evidence="1" type="ORF">JO379_004646</name>
</gene>
<evidence type="ECO:0000313" key="2">
    <source>
        <dbReference type="Proteomes" id="UP001519291"/>
    </source>
</evidence>
<dbReference type="GeneID" id="91571507"/>